<gene>
    <name evidence="1" type="ORF">BIY37_02065</name>
</gene>
<evidence type="ECO:0000313" key="1">
    <source>
        <dbReference type="EMBL" id="OQD46689.1"/>
    </source>
</evidence>
<evidence type="ECO:0000313" key="2">
    <source>
        <dbReference type="Proteomes" id="UP000242219"/>
    </source>
</evidence>
<dbReference type="AlphaFoldDB" id="A0A1V6M2R7"/>
<protein>
    <submittedName>
        <fullName evidence="1">Uncharacterized protein</fullName>
    </submittedName>
</protein>
<proteinExistence type="predicted"/>
<dbReference type="Proteomes" id="UP000242219">
    <property type="component" value="Unassembled WGS sequence"/>
</dbReference>
<keyword evidence="2" id="KW-1185">Reference proteome</keyword>
<accession>A0A1V6M2R7</accession>
<sequence length="59" mass="7073">MFLSLFLLFQEKRYSNRPCFKEKPPFQKTKLLPKFKNIIKKMFDSMILLTIINSLENCG</sequence>
<comment type="caution">
    <text evidence="1">The sequence shown here is derived from an EMBL/GenBank/DDBJ whole genome shotgun (WGS) entry which is preliminary data.</text>
</comment>
<organism evidence="1 2">
    <name type="scientific">Candidatus Brocadia sapporoensis</name>
    <dbReference type="NCBI Taxonomy" id="392547"/>
    <lineage>
        <taxon>Bacteria</taxon>
        <taxon>Pseudomonadati</taxon>
        <taxon>Planctomycetota</taxon>
        <taxon>Candidatus Brocadiia</taxon>
        <taxon>Candidatus Brocadiales</taxon>
        <taxon>Candidatus Brocadiaceae</taxon>
        <taxon>Candidatus Brocadia</taxon>
    </lineage>
</organism>
<dbReference type="EMBL" id="MJUW02000024">
    <property type="protein sequence ID" value="OQD46689.1"/>
    <property type="molecule type" value="Genomic_DNA"/>
</dbReference>
<name>A0A1V6M2R7_9BACT</name>
<reference evidence="1 2" key="1">
    <citation type="journal article" date="2016" name="Genome Announc.">
        <title>Draft Genome Sequence of the Anaerobic Ammonium-Oxidizing Bacterium 'Candidatus Brocadia sp. 40'.</title>
        <authorList>
            <person name="Ali M."/>
            <person name="Haroon M.F."/>
            <person name="Narita Y."/>
            <person name="Zhang L."/>
            <person name="Rangel Shaw D."/>
            <person name="Okabe S."/>
            <person name="Saikaly P.E."/>
        </authorList>
    </citation>
    <scope>NUCLEOTIDE SEQUENCE [LARGE SCALE GENOMIC DNA]</scope>
    <source>
        <strain evidence="1 2">40</strain>
    </source>
</reference>